<protein>
    <submittedName>
        <fullName evidence="6">OGDH, mitochondrial</fullName>
    </submittedName>
</protein>
<dbReference type="EMBL" id="JACEEZ010026348">
    <property type="protein sequence ID" value="KAG0693245.1"/>
    <property type="molecule type" value="Genomic_DNA"/>
</dbReference>
<evidence type="ECO:0000313" key="6">
    <source>
        <dbReference type="EMBL" id="KAG0693245.1"/>
    </source>
</evidence>
<dbReference type="InterPro" id="IPR011603">
    <property type="entry name" value="2oxoglutarate_DH_E1"/>
</dbReference>
<feature type="region of interest" description="Disordered" evidence="5">
    <location>
        <begin position="174"/>
        <end position="193"/>
    </location>
</feature>
<keyword evidence="4" id="KW-0786">Thiamine pyrophosphate</keyword>
<keyword evidence="7" id="KW-1185">Reference proteome</keyword>
<reference evidence="6" key="1">
    <citation type="submission" date="2020-07" db="EMBL/GenBank/DDBJ databases">
        <title>The High-quality genome of the commercially important snow crab, Chionoecetes opilio.</title>
        <authorList>
            <person name="Jeong J.-H."/>
            <person name="Ryu S."/>
        </authorList>
    </citation>
    <scope>NUCLEOTIDE SEQUENCE</scope>
    <source>
        <strain evidence="6">MADBK_172401_WGS</strain>
        <tissue evidence="6">Digestive gland</tissue>
    </source>
</reference>
<dbReference type="PANTHER" id="PTHR23152">
    <property type="entry name" value="2-OXOGLUTARATE DEHYDROGENASE"/>
    <property type="match status" value="1"/>
</dbReference>
<evidence type="ECO:0000256" key="1">
    <source>
        <dbReference type="ARBA" id="ARBA00001964"/>
    </source>
</evidence>
<dbReference type="GO" id="GO:0004591">
    <property type="term" value="F:oxoglutarate dehydrogenase (succinyl-transferring) activity"/>
    <property type="evidence" value="ECO:0007669"/>
    <property type="project" value="TreeGrafter"/>
</dbReference>
<dbReference type="GO" id="GO:0045252">
    <property type="term" value="C:oxoglutarate dehydrogenase complex"/>
    <property type="evidence" value="ECO:0007669"/>
    <property type="project" value="TreeGrafter"/>
</dbReference>
<feature type="compositionally biased region" description="Pro residues" evidence="5">
    <location>
        <begin position="179"/>
        <end position="189"/>
    </location>
</feature>
<dbReference type="GO" id="GO:0006099">
    <property type="term" value="P:tricarboxylic acid cycle"/>
    <property type="evidence" value="ECO:0007669"/>
    <property type="project" value="TreeGrafter"/>
</dbReference>
<dbReference type="Proteomes" id="UP000770661">
    <property type="component" value="Unassembled WGS sequence"/>
</dbReference>
<dbReference type="OrthoDB" id="413077at2759"/>
<name>A0A8J8WKR8_CHIOP</name>
<dbReference type="PANTHER" id="PTHR23152:SF4">
    <property type="entry name" value="2-OXOADIPATE DEHYDROGENASE COMPLEX COMPONENT E1"/>
    <property type="match status" value="1"/>
</dbReference>
<dbReference type="Gene3D" id="3.40.50.12470">
    <property type="match status" value="1"/>
</dbReference>
<comment type="cofactor">
    <cofactor evidence="1">
        <name>thiamine diphosphate</name>
        <dbReference type="ChEBI" id="CHEBI:58937"/>
    </cofactor>
</comment>
<dbReference type="Gene3D" id="3.40.50.970">
    <property type="match status" value="1"/>
</dbReference>
<dbReference type="InterPro" id="IPR029061">
    <property type="entry name" value="THDP-binding"/>
</dbReference>
<dbReference type="SUPFAM" id="SSF52518">
    <property type="entry name" value="Thiamin diphosphate-binding fold (THDP-binding)"/>
    <property type="match status" value="1"/>
</dbReference>
<organism evidence="6 7">
    <name type="scientific">Chionoecetes opilio</name>
    <name type="common">Atlantic snow crab</name>
    <name type="synonym">Cancer opilio</name>
    <dbReference type="NCBI Taxonomy" id="41210"/>
    <lineage>
        <taxon>Eukaryota</taxon>
        <taxon>Metazoa</taxon>
        <taxon>Ecdysozoa</taxon>
        <taxon>Arthropoda</taxon>
        <taxon>Crustacea</taxon>
        <taxon>Multicrustacea</taxon>
        <taxon>Malacostraca</taxon>
        <taxon>Eumalacostraca</taxon>
        <taxon>Eucarida</taxon>
        <taxon>Decapoda</taxon>
        <taxon>Pleocyemata</taxon>
        <taxon>Brachyura</taxon>
        <taxon>Eubrachyura</taxon>
        <taxon>Majoidea</taxon>
        <taxon>Majidae</taxon>
        <taxon>Chionoecetes</taxon>
    </lineage>
</organism>
<dbReference type="GO" id="GO:0030976">
    <property type="term" value="F:thiamine pyrophosphate binding"/>
    <property type="evidence" value="ECO:0007669"/>
    <property type="project" value="InterPro"/>
</dbReference>
<comment type="similarity">
    <text evidence="2">Belongs to the alpha-ketoglutarate dehydrogenase family.</text>
</comment>
<evidence type="ECO:0000313" key="7">
    <source>
        <dbReference type="Proteomes" id="UP000770661"/>
    </source>
</evidence>
<evidence type="ECO:0000256" key="2">
    <source>
        <dbReference type="ARBA" id="ARBA00006936"/>
    </source>
</evidence>
<dbReference type="AlphaFoldDB" id="A0A8J8WKR8"/>
<accession>A0A8J8WKR8</accession>
<evidence type="ECO:0000256" key="3">
    <source>
        <dbReference type="ARBA" id="ARBA00023002"/>
    </source>
</evidence>
<sequence length="208" mass="23011">MFTQPLMYNRIRKLKPCIDLYSDKLITEGVVTKEEAKSSGLKTQRSGRHQFRSAVSGSWELLHPFSCDGWRVFGGVPRLEEGFSPAPKNGQGPLRASPTGVHEDTITHICRRFSSAPPNASDFVIHRGLQRILNTRMEMIKETRTIDWAMGEAVAFGSLLKEGIPVRLSGQDVERAHSFPPPPRAPPPKGNFSTPMTCSAKAVCIVLV</sequence>
<evidence type="ECO:0000256" key="5">
    <source>
        <dbReference type="SAM" id="MobiDB-lite"/>
    </source>
</evidence>
<dbReference type="GO" id="GO:0005739">
    <property type="term" value="C:mitochondrion"/>
    <property type="evidence" value="ECO:0007669"/>
    <property type="project" value="TreeGrafter"/>
</dbReference>
<proteinExistence type="inferred from homology"/>
<keyword evidence="3" id="KW-0560">Oxidoreductase</keyword>
<gene>
    <name evidence="6" type="primary">OGDH_0</name>
    <name evidence="6" type="ORF">GWK47_027576</name>
</gene>
<comment type="caution">
    <text evidence="6">The sequence shown here is derived from an EMBL/GenBank/DDBJ whole genome shotgun (WGS) entry which is preliminary data.</text>
</comment>
<evidence type="ECO:0000256" key="4">
    <source>
        <dbReference type="ARBA" id="ARBA00023052"/>
    </source>
</evidence>